<organism evidence="1 2">
    <name type="scientific">Cymbomonas tetramitiformis</name>
    <dbReference type="NCBI Taxonomy" id="36881"/>
    <lineage>
        <taxon>Eukaryota</taxon>
        <taxon>Viridiplantae</taxon>
        <taxon>Chlorophyta</taxon>
        <taxon>Pyramimonadophyceae</taxon>
        <taxon>Pyramimonadales</taxon>
        <taxon>Pyramimonadaceae</taxon>
        <taxon>Cymbomonas</taxon>
    </lineage>
</organism>
<gene>
    <name evidence="1" type="ORF">CYMTET_54875</name>
</gene>
<sequence length="171" mass="18444">GAVSTVSVDTADDVAPIITLFEGHGFKRYKRGADIDLTYASAYDAYDGDLSSSLRFSGALSSSRDVSSVKISVKDTAGNAAVAYAVCNCLTCYPKKSISGDVSDRQNMMYTVESKDQAHAEPGYSTTELEDGRLLVVNSKLAGEYLKKYQKSDRQDDCYCKCKVATGLPVE</sequence>
<keyword evidence="2" id="KW-1185">Reference proteome</keyword>
<accession>A0AAE0ENB2</accession>
<name>A0AAE0ENB2_9CHLO</name>
<dbReference type="AlphaFoldDB" id="A0AAE0ENB2"/>
<proteinExistence type="predicted"/>
<evidence type="ECO:0000313" key="2">
    <source>
        <dbReference type="Proteomes" id="UP001190700"/>
    </source>
</evidence>
<dbReference type="InterPro" id="IPR013783">
    <property type="entry name" value="Ig-like_fold"/>
</dbReference>
<reference evidence="1 2" key="1">
    <citation type="journal article" date="2015" name="Genome Biol. Evol.">
        <title>Comparative Genomics of a Bacterivorous Green Alga Reveals Evolutionary Causalities and Consequences of Phago-Mixotrophic Mode of Nutrition.</title>
        <authorList>
            <person name="Burns J.A."/>
            <person name="Paasch A."/>
            <person name="Narechania A."/>
            <person name="Kim E."/>
        </authorList>
    </citation>
    <scope>NUCLEOTIDE SEQUENCE [LARGE SCALE GENOMIC DNA]</scope>
    <source>
        <strain evidence="1 2">PLY_AMNH</strain>
    </source>
</reference>
<dbReference type="Gene3D" id="2.60.40.10">
    <property type="entry name" value="Immunoglobulins"/>
    <property type="match status" value="1"/>
</dbReference>
<comment type="caution">
    <text evidence="1">The sequence shown here is derived from an EMBL/GenBank/DDBJ whole genome shotgun (WGS) entry which is preliminary data.</text>
</comment>
<dbReference type="EMBL" id="LGRX02035429">
    <property type="protein sequence ID" value="KAK3234893.1"/>
    <property type="molecule type" value="Genomic_DNA"/>
</dbReference>
<evidence type="ECO:0000313" key="1">
    <source>
        <dbReference type="EMBL" id="KAK3234893.1"/>
    </source>
</evidence>
<feature type="non-terminal residue" evidence="1">
    <location>
        <position position="1"/>
    </location>
</feature>
<dbReference type="Proteomes" id="UP001190700">
    <property type="component" value="Unassembled WGS sequence"/>
</dbReference>
<protein>
    <submittedName>
        <fullName evidence="1">Uncharacterized protein</fullName>
    </submittedName>
</protein>